<dbReference type="Gene3D" id="1.20.120.620">
    <property type="entry name" value="Backbone structure of the membrane domain of e. Coli histidine kinase receptor kdpd"/>
    <property type="match status" value="1"/>
</dbReference>
<evidence type="ECO:0000259" key="12">
    <source>
        <dbReference type="Pfam" id="PF13493"/>
    </source>
</evidence>
<dbReference type="GO" id="GO:0005524">
    <property type="term" value="F:ATP binding"/>
    <property type="evidence" value="ECO:0007669"/>
    <property type="project" value="UniProtKB-KW"/>
</dbReference>
<comment type="caution">
    <text evidence="13">The sequence shown here is derived from an EMBL/GenBank/DDBJ whole genome shotgun (WGS) entry which is preliminary data.</text>
</comment>
<keyword evidence="2" id="KW-0597">Phosphoprotein</keyword>
<accession>A0A542ZHA9</accession>
<dbReference type="InterPro" id="IPR025201">
    <property type="entry name" value="KdpD_TM"/>
</dbReference>
<evidence type="ECO:0000313" key="13">
    <source>
        <dbReference type="EMBL" id="TQL59762.1"/>
    </source>
</evidence>
<organism evidence="13 14">
    <name type="scientific">Oryzihumus leptocrescens</name>
    <dbReference type="NCBI Taxonomy" id="297536"/>
    <lineage>
        <taxon>Bacteria</taxon>
        <taxon>Bacillati</taxon>
        <taxon>Actinomycetota</taxon>
        <taxon>Actinomycetes</taxon>
        <taxon>Micrococcales</taxon>
        <taxon>Intrasporangiaceae</taxon>
        <taxon>Oryzihumus</taxon>
    </lineage>
</organism>
<feature type="transmembrane region" description="Helical" evidence="11">
    <location>
        <begin position="33"/>
        <end position="52"/>
    </location>
</feature>
<dbReference type="GO" id="GO:0000155">
    <property type="term" value="F:phosphorelay sensor kinase activity"/>
    <property type="evidence" value="ECO:0007669"/>
    <property type="project" value="TreeGrafter"/>
</dbReference>
<evidence type="ECO:0000256" key="2">
    <source>
        <dbReference type="ARBA" id="ARBA00022553"/>
    </source>
</evidence>
<keyword evidence="14" id="KW-1185">Reference proteome</keyword>
<keyword evidence="9" id="KW-0902">Two-component regulatory system</keyword>
<dbReference type="AlphaFoldDB" id="A0A542ZHA9"/>
<evidence type="ECO:0000256" key="11">
    <source>
        <dbReference type="SAM" id="Phobius"/>
    </source>
</evidence>
<keyword evidence="5" id="KW-0547">Nucleotide-binding</keyword>
<gene>
    <name evidence="13" type="ORF">FB474_1128</name>
</gene>
<evidence type="ECO:0000256" key="3">
    <source>
        <dbReference type="ARBA" id="ARBA00022679"/>
    </source>
</evidence>
<evidence type="ECO:0000256" key="8">
    <source>
        <dbReference type="ARBA" id="ARBA00022989"/>
    </source>
</evidence>
<keyword evidence="8 11" id="KW-1133">Transmembrane helix</keyword>
<keyword evidence="4 11" id="KW-0812">Transmembrane</keyword>
<evidence type="ECO:0000256" key="1">
    <source>
        <dbReference type="ARBA" id="ARBA00004141"/>
    </source>
</evidence>
<dbReference type="Proteomes" id="UP000319514">
    <property type="component" value="Unassembled WGS sequence"/>
</dbReference>
<sequence length="251" mass="26784">MTRDLLRERLLWLAAVVVPLAVCLLAVPIRDTVANTSVALVLVIVVVGVASLGRRWPGIVAAASAGVWFDFFLTQPYQRLTITSPDDVETLLLLLAVGVAVTEVAQWGRRQQAAASRREGYLQGLETIARAASAGTSSPSALVDTACDHVADVLHLDRCRFVYDSGLGRPRVEADGRLRIGSATLDGDVLELPVEDETELVVESGGRFMGRFLMTPLTGAATTRAERLVAVALAAQVGATLRAYADSHPAR</sequence>
<dbReference type="EMBL" id="VFOQ01000001">
    <property type="protein sequence ID" value="TQL59762.1"/>
    <property type="molecule type" value="Genomic_DNA"/>
</dbReference>
<evidence type="ECO:0000256" key="5">
    <source>
        <dbReference type="ARBA" id="ARBA00022741"/>
    </source>
</evidence>
<evidence type="ECO:0000256" key="9">
    <source>
        <dbReference type="ARBA" id="ARBA00023012"/>
    </source>
</evidence>
<dbReference type="PANTHER" id="PTHR45569:SF1">
    <property type="entry name" value="SENSOR PROTEIN KDPD"/>
    <property type="match status" value="1"/>
</dbReference>
<evidence type="ECO:0000256" key="7">
    <source>
        <dbReference type="ARBA" id="ARBA00022840"/>
    </source>
</evidence>
<name>A0A542ZHA9_9MICO</name>
<dbReference type="Pfam" id="PF13493">
    <property type="entry name" value="DUF4118"/>
    <property type="match status" value="1"/>
</dbReference>
<proteinExistence type="predicted"/>
<reference evidence="13 14" key="1">
    <citation type="submission" date="2019-06" db="EMBL/GenBank/DDBJ databases">
        <title>Sequencing the genomes of 1000 actinobacteria strains.</title>
        <authorList>
            <person name="Klenk H.-P."/>
        </authorList>
    </citation>
    <scope>NUCLEOTIDE SEQUENCE [LARGE SCALE GENOMIC DNA]</scope>
    <source>
        <strain evidence="13 14">DSM 18082</strain>
    </source>
</reference>
<keyword evidence="6" id="KW-0418">Kinase</keyword>
<dbReference type="RefSeq" id="WP_141787737.1">
    <property type="nucleotide sequence ID" value="NZ_BAAAKX010000004.1"/>
</dbReference>
<keyword evidence="7" id="KW-0067">ATP-binding</keyword>
<protein>
    <submittedName>
        <fullName evidence="13">Uncharacterized protein DUF4118</fullName>
    </submittedName>
</protein>
<keyword evidence="10 11" id="KW-0472">Membrane</keyword>
<evidence type="ECO:0000313" key="14">
    <source>
        <dbReference type="Proteomes" id="UP000319514"/>
    </source>
</evidence>
<keyword evidence="3" id="KW-0808">Transferase</keyword>
<comment type="subcellular location">
    <subcellularLocation>
        <location evidence="1">Membrane</location>
        <topology evidence="1">Multi-pass membrane protein</topology>
    </subcellularLocation>
</comment>
<dbReference type="PANTHER" id="PTHR45569">
    <property type="entry name" value="SENSOR PROTEIN KDPD"/>
    <property type="match status" value="1"/>
</dbReference>
<dbReference type="OrthoDB" id="3696881at2"/>
<dbReference type="GO" id="GO:0005886">
    <property type="term" value="C:plasma membrane"/>
    <property type="evidence" value="ECO:0007669"/>
    <property type="project" value="TreeGrafter"/>
</dbReference>
<evidence type="ECO:0000256" key="6">
    <source>
        <dbReference type="ARBA" id="ARBA00022777"/>
    </source>
</evidence>
<dbReference type="InterPro" id="IPR052023">
    <property type="entry name" value="Histidine_kinase_KdpD"/>
</dbReference>
<feature type="domain" description="Sensor protein KdpD transmembrane" evidence="12">
    <location>
        <begin position="12"/>
        <end position="118"/>
    </location>
</feature>
<evidence type="ECO:0000256" key="4">
    <source>
        <dbReference type="ARBA" id="ARBA00022692"/>
    </source>
</evidence>
<feature type="transmembrane region" description="Helical" evidence="11">
    <location>
        <begin position="10"/>
        <end position="27"/>
    </location>
</feature>
<evidence type="ECO:0000256" key="10">
    <source>
        <dbReference type="ARBA" id="ARBA00023136"/>
    </source>
</evidence>
<dbReference type="InterPro" id="IPR038318">
    <property type="entry name" value="KdpD_sf"/>
</dbReference>